<keyword evidence="4" id="KW-0255">Endonuclease</keyword>
<dbReference type="InterPro" id="IPR043502">
    <property type="entry name" value="DNA/RNA_pol_sf"/>
</dbReference>
<dbReference type="GO" id="GO:0016787">
    <property type="term" value="F:hydrolase activity"/>
    <property type="evidence" value="ECO:0007669"/>
    <property type="project" value="UniProtKB-KW"/>
</dbReference>
<dbReference type="AlphaFoldDB" id="A0AA38CML9"/>
<evidence type="ECO:0000256" key="2">
    <source>
        <dbReference type="ARBA" id="ARBA00022695"/>
    </source>
</evidence>
<proteinExistence type="predicted"/>
<dbReference type="SUPFAM" id="SSF56672">
    <property type="entry name" value="DNA/RNA polymerases"/>
    <property type="match status" value="1"/>
</dbReference>
<comment type="caution">
    <text evidence="8">The sequence shown here is derived from an EMBL/GenBank/DDBJ whole genome shotgun (WGS) entry which is preliminary data.</text>
</comment>
<evidence type="ECO:0000256" key="1">
    <source>
        <dbReference type="ARBA" id="ARBA00022679"/>
    </source>
</evidence>
<organism evidence="8 9">
    <name type="scientific">Taxus chinensis</name>
    <name type="common">Chinese yew</name>
    <name type="synonym">Taxus wallichiana var. chinensis</name>
    <dbReference type="NCBI Taxonomy" id="29808"/>
    <lineage>
        <taxon>Eukaryota</taxon>
        <taxon>Viridiplantae</taxon>
        <taxon>Streptophyta</taxon>
        <taxon>Embryophyta</taxon>
        <taxon>Tracheophyta</taxon>
        <taxon>Spermatophyta</taxon>
        <taxon>Pinopsida</taxon>
        <taxon>Pinidae</taxon>
        <taxon>Conifers II</taxon>
        <taxon>Cupressales</taxon>
        <taxon>Taxaceae</taxon>
        <taxon>Taxus</taxon>
    </lineage>
</organism>
<sequence>LLQKDENGAERPIAFFSKALQGAELKYTIMEKQAFALVKATKIFMPYILSSKVVAYVPHTMVKDILSDMEISSKRCRWVNKLQEYDMDIQTIKLVRGLGLAKLMAESNLKNVEVNQLEEER</sequence>
<evidence type="ECO:0000313" key="8">
    <source>
        <dbReference type="EMBL" id="KAH9303450.1"/>
    </source>
</evidence>
<dbReference type="PANTHER" id="PTHR37984">
    <property type="entry name" value="PROTEIN CBG26694"/>
    <property type="match status" value="1"/>
</dbReference>
<dbReference type="Proteomes" id="UP000824469">
    <property type="component" value="Unassembled WGS sequence"/>
</dbReference>
<keyword evidence="5" id="KW-0378">Hydrolase</keyword>
<gene>
    <name evidence="8" type="ORF">KI387_015033</name>
</gene>
<keyword evidence="3" id="KW-0540">Nuclease</keyword>
<evidence type="ECO:0000256" key="5">
    <source>
        <dbReference type="ARBA" id="ARBA00022801"/>
    </source>
</evidence>
<dbReference type="OMA" id="LIRWMIW"/>
<evidence type="ECO:0000256" key="3">
    <source>
        <dbReference type="ARBA" id="ARBA00022722"/>
    </source>
</evidence>
<dbReference type="GO" id="GO:0003964">
    <property type="term" value="F:RNA-directed DNA polymerase activity"/>
    <property type="evidence" value="ECO:0007669"/>
    <property type="project" value="UniProtKB-KW"/>
</dbReference>
<keyword evidence="1" id="KW-0808">Transferase</keyword>
<evidence type="ECO:0000313" key="9">
    <source>
        <dbReference type="Proteomes" id="UP000824469"/>
    </source>
</evidence>
<evidence type="ECO:0000256" key="6">
    <source>
        <dbReference type="ARBA" id="ARBA00022918"/>
    </source>
</evidence>
<dbReference type="GO" id="GO:0004519">
    <property type="term" value="F:endonuclease activity"/>
    <property type="evidence" value="ECO:0007669"/>
    <property type="project" value="UniProtKB-KW"/>
</dbReference>
<feature type="non-terminal residue" evidence="8">
    <location>
        <position position="121"/>
    </location>
</feature>
<evidence type="ECO:0000256" key="4">
    <source>
        <dbReference type="ARBA" id="ARBA00022759"/>
    </source>
</evidence>
<dbReference type="InterPro" id="IPR050951">
    <property type="entry name" value="Retrovirus_Pol_polyprotein"/>
</dbReference>
<keyword evidence="6" id="KW-0695">RNA-directed DNA polymerase</keyword>
<keyword evidence="2" id="KW-0548">Nucleotidyltransferase</keyword>
<protein>
    <recommendedName>
        <fullName evidence="7">Reverse transcriptase RNase H-like domain-containing protein</fullName>
    </recommendedName>
</protein>
<evidence type="ECO:0000259" key="7">
    <source>
        <dbReference type="Pfam" id="PF17917"/>
    </source>
</evidence>
<name>A0AA38CML9_TAXCH</name>
<accession>A0AA38CML9</accession>
<dbReference type="PANTHER" id="PTHR37984:SF5">
    <property type="entry name" value="PROTEIN NYNRIN-LIKE"/>
    <property type="match status" value="1"/>
</dbReference>
<feature type="non-terminal residue" evidence="8">
    <location>
        <position position="1"/>
    </location>
</feature>
<feature type="domain" description="Reverse transcriptase RNase H-like" evidence="7">
    <location>
        <begin position="1"/>
        <end position="85"/>
    </location>
</feature>
<reference evidence="8 9" key="1">
    <citation type="journal article" date="2021" name="Nat. Plants">
        <title>The Taxus genome provides insights into paclitaxel biosynthesis.</title>
        <authorList>
            <person name="Xiong X."/>
            <person name="Gou J."/>
            <person name="Liao Q."/>
            <person name="Li Y."/>
            <person name="Zhou Q."/>
            <person name="Bi G."/>
            <person name="Li C."/>
            <person name="Du R."/>
            <person name="Wang X."/>
            <person name="Sun T."/>
            <person name="Guo L."/>
            <person name="Liang H."/>
            <person name="Lu P."/>
            <person name="Wu Y."/>
            <person name="Zhang Z."/>
            <person name="Ro D.K."/>
            <person name="Shang Y."/>
            <person name="Huang S."/>
            <person name="Yan J."/>
        </authorList>
    </citation>
    <scope>NUCLEOTIDE SEQUENCE [LARGE SCALE GENOMIC DNA]</scope>
    <source>
        <strain evidence="8">Ta-2019</strain>
    </source>
</reference>
<dbReference type="Pfam" id="PF17917">
    <property type="entry name" value="RT_RNaseH"/>
    <property type="match status" value="1"/>
</dbReference>
<keyword evidence="9" id="KW-1185">Reference proteome</keyword>
<dbReference type="InterPro" id="IPR041373">
    <property type="entry name" value="RT_RNaseH"/>
</dbReference>
<dbReference type="EMBL" id="JAHRHJ020000009">
    <property type="protein sequence ID" value="KAH9303450.1"/>
    <property type="molecule type" value="Genomic_DNA"/>
</dbReference>